<gene>
    <name evidence="2" type="ORF">NliqN6_3723</name>
</gene>
<keyword evidence="3" id="KW-1185">Reference proteome</keyword>
<dbReference type="InterPro" id="IPR015928">
    <property type="entry name" value="Aconitase/3IPM_dehydase_swvl"/>
</dbReference>
<dbReference type="GO" id="GO:0005829">
    <property type="term" value="C:cytosol"/>
    <property type="evidence" value="ECO:0007669"/>
    <property type="project" value="TreeGrafter"/>
</dbReference>
<name>A0A8H3TUS8_9TREE</name>
<evidence type="ECO:0000313" key="2">
    <source>
        <dbReference type="EMBL" id="GHJ87321.1"/>
    </source>
</evidence>
<evidence type="ECO:0000313" key="3">
    <source>
        <dbReference type="Proteomes" id="UP000620104"/>
    </source>
</evidence>
<feature type="region of interest" description="Disordered" evidence="1">
    <location>
        <begin position="1"/>
        <end position="111"/>
    </location>
</feature>
<accession>A0A8H3TUS8</accession>
<organism evidence="2 3">
    <name type="scientific">Naganishia liquefaciens</name>
    <dbReference type="NCBI Taxonomy" id="104408"/>
    <lineage>
        <taxon>Eukaryota</taxon>
        <taxon>Fungi</taxon>
        <taxon>Dikarya</taxon>
        <taxon>Basidiomycota</taxon>
        <taxon>Agaricomycotina</taxon>
        <taxon>Tremellomycetes</taxon>
        <taxon>Filobasidiales</taxon>
        <taxon>Filobasidiaceae</taxon>
        <taxon>Naganishia</taxon>
    </lineage>
</organism>
<dbReference type="InterPro" id="IPR050926">
    <property type="entry name" value="Aconitase/IPM_isomerase"/>
</dbReference>
<dbReference type="GO" id="GO:0003994">
    <property type="term" value="F:aconitate hydratase activity"/>
    <property type="evidence" value="ECO:0007669"/>
    <property type="project" value="TreeGrafter"/>
</dbReference>
<sequence length="746" mass="83064">MGKPSVSDVIYLDDSEDESPKQPSRLPSTSSTRGGMSGKKPLPNSGAQSSTGAPRMAKGSTGVPTMPFDRPIKPLPQSGKKLGHPTSSAIPVTPAWTPRHRPRSAADTASSRHVRQNVNHNAHHDLIAQSVPLKAPHTLVPSVGPQVASSVTPLKRGLALRNPNIPVSSATTTDVDLGASQDAVVSHRTMVKGTAEHWHPVSSQEVSRLKSVYNDNRWIFEALAPAVVGDDAAFTNFPLATANREAVIKAYDALFPNFLVRQPERQKFVSVEPGSIMFVETKVRAVLGEEAGNQFHKARELIREHCQREYLDPDYFYLKLKDEAVVQRVEAAGFQIELAPPAEDERVRLLFKPDSPFPKTCSKIEALSHELYCLFRHAKVNPRDCEPSMMSPKYKAIELTLEPIFREENILQSLEKFPHKLMVRKFMPPNAELGKESLNDIIFHQALALYHPGGGKGSKESPNDYTCKRFSCADDGKERHPLRFFENTVYADKGPLSSLQTLVSFEKRLRAQADEESKSSSPAHALPMLSEESQDMMQCDWSKVYQVQQQEKTQSLPITHALNRFEKHVVDTLDPYILKLVSDRQRERLHGLMASKEEREDPHYYTGANYNCMPMYATQADRVSAWESQHFVVRPIGPAQQAAELARLAKKFQRAQAGRIFLGMRALTFQNPADYDKISGSDKISILGLKDFAPGKPLDVEITHKDGSKDKIQVNHSFNAGQIEFFKAGSALNLMAAAAKKRDAQQ</sequence>
<evidence type="ECO:0000256" key="1">
    <source>
        <dbReference type="SAM" id="MobiDB-lite"/>
    </source>
</evidence>
<dbReference type="SUPFAM" id="SSF52016">
    <property type="entry name" value="LeuD/IlvD-like"/>
    <property type="match status" value="1"/>
</dbReference>
<protein>
    <submittedName>
        <fullName evidence="2">Uncharacterized protein</fullName>
    </submittedName>
</protein>
<dbReference type="Gene3D" id="3.20.19.10">
    <property type="entry name" value="Aconitase, domain 4"/>
    <property type="match status" value="1"/>
</dbReference>
<dbReference type="GO" id="GO:0005739">
    <property type="term" value="C:mitochondrion"/>
    <property type="evidence" value="ECO:0007669"/>
    <property type="project" value="TreeGrafter"/>
</dbReference>
<dbReference type="PANTHER" id="PTHR43160">
    <property type="entry name" value="ACONITATE HYDRATASE B"/>
    <property type="match status" value="1"/>
</dbReference>
<dbReference type="Proteomes" id="UP000620104">
    <property type="component" value="Unassembled WGS sequence"/>
</dbReference>
<dbReference type="GO" id="GO:0006099">
    <property type="term" value="P:tricarboxylic acid cycle"/>
    <property type="evidence" value="ECO:0007669"/>
    <property type="project" value="TreeGrafter"/>
</dbReference>
<proteinExistence type="predicted"/>
<comment type="caution">
    <text evidence="2">The sequence shown here is derived from an EMBL/GenBank/DDBJ whole genome shotgun (WGS) entry which is preliminary data.</text>
</comment>
<feature type="compositionally biased region" description="Polar residues" evidence="1">
    <location>
        <begin position="21"/>
        <end position="34"/>
    </location>
</feature>
<dbReference type="EMBL" id="BLZA01000021">
    <property type="protein sequence ID" value="GHJ87321.1"/>
    <property type="molecule type" value="Genomic_DNA"/>
</dbReference>
<reference evidence="2" key="1">
    <citation type="submission" date="2020-07" db="EMBL/GenBank/DDBJ databases">
        <title>Draft Genome Sequence of a Deep-Sea Yeast, Naganishia (Cryptococcus) liquefaciens strain N6.</title>
        <authorList>
            <person name="Han Y.W."/>
            <person name="Kajitani R."/>
            <person name="Morimoto H."/>
            <person name="Parhat M."/>
            <person name="Tsubouchi H."/>
            <person name="Bakenova O."/>
            <person name="Ogata M."/>
            <person name="Argunhan B."/>
            <person name="Aoki R."/>
            <person name="Kajiwara S."/>
            <person name="Itoh T."/>
            <person name="Iwasaki H."/>
        </authorList>
    </citation>
    <scope>NUCLEOTIDE SEQUENCE</scope>
    <source>
        <strain evidence="2">N6</strain>
    </source>
</reference>
<dbReference type="AlphaFoldDB" id="A0A8H3TUS8"/>
<dbReference type="PANTHER" id="PTHR43160:SF3">
    <property type="entry name" value="ACONITATE HYDRATASE, MITOCHONDRIAL"/>
    <property type="match status" value="1"/>
</dbReference>
<dbReference type="OrthoDB" id="2224430at2759"/>
<dbReference type="GO" id="GO:0051539">
    <property type="term" value="F:4 iron, 4 sulfur cluster binding"/>
    <property type="evidence" value="ECO:0007669"/>
    <property type="project" value="TreeGrafter"/>
</dbReference>